<sequence>MNLNPPHKYSNIPYDLLHKAYLDRLDGAIAVSKLMKEHFLEYTNLDIPVVVSSTFLREKRFEELGRITGNLSSRKITISNNLKRKGIDLAVKAFKLVKEKYEDLELFILGKGTKKWDNGKDIHGEGWTSEVGKYLSSLGLLLQPSRFDAFAVTVL</sequence>
<dbReference type="Proteomes" id="UP000070633">
    <property type="component" value="Unassembled WGS sequence"/>
</dbReference>
<proteinExistence type="predicted"/>
<gene>
    <name evidence="1" type="ORF">AKJ55_01020</name>
</gene>
<protein>
    <recommendedName>
        <fullName evidence="3">Glycosyl transferase family 1 domain-containing protein</fullName>
    </recommendedName>
</protein>
<evidence type="ECO:0008006" key="3">
    <source>
        <dbReference type="Google" id="ProtNLM"/>
    </source>
</evidence>
<keyword evidence="2" id="KW-1185">Reference proteome</keyword>
<comment type="caution">
    <text evidence="1">The sequence shown here is derived from an EMBL/GenBank/DDBJ whole genome shotgun (WGS) entry which is preliminary data.</text>
</comment>
<name>A0ABR5TJL7_9EURY</name>
<evidence type="ECO:0000313" key="2">
    <source>
        <dbReference type="Proteomes" id="UP000070633"/>
    </source>
</evidence>
<evidence type="ECO:0000313" key="1">
    <source>
        <dbReference type="EMBL" id="KXB08438.1"/>
    </source>
</evidence>
<reference evidence="1 2" key="1">
    <citation type="journal article" date="2016" name="Sci. Rep.">
        <title>Metabolic traits of an uncultured archaeal lineage -MSBL1- from brine pools of the Red Sea.</title>
        <authorList>
            <person name="Mwirichia R."/>
            <person name="Alam I."/>
            <person name="Rashid M."/>
            <person name="Vinu M."/>
            <person name="Ba-Alawi W."/>
            <person name="Anthony Kamau A."/>
            <person name="Kamanda Ngugi D."/>
            <person name="Goker M."/>
            <person name="Klenk H.P."/>
            <person name="Bajic V."/>
            <person name="Stingl U."/>
        </authorList>
    </citation>
    <scope>NUCLEOTIDE SEQUENCE [LARGE SCALE GENOMIC DNA]</scope>
    <source>
        <strain evidence="1">SCGC-AAA382M17</strain>
    </source>
</reference>
<organism evidence="1 2">
    <name type="scientific">candidate division MSBL1 archaeon SCGC-AAA382M17</name>
    <dbReference type="NCBI Taxonomy" id="1698284"/>
    <lineage>
        <taxon>Archaea</taxon>
        <taxon>Methanobacteriati</taxon>
        <taxon>Methanobacteriota</taxon>
        <taxon>candidate division MSBL1</taxon>
    </lineage>
</organism>
<accession>A0ABR5TJL7</accession>
<dbReference type="EMBL" id="LHYI01000018">
    <property type="protein sequence ID" value="KXB08438.1"/>
    <property type="molecule type" value="Genomic_DNA"/>
</dbReference>
<dbReference type="SUPFAM" id="SSF53756">
    <property type="entry name" value="UDP-Glycosyltransferase/glycogen phosphorylase"/>
    <property type="match status" value="1"/>
</dbReference>
<dbReference type="Pfam" id="PF13692">
    <property type="entry name" value="Glyco_trans_1_4"/>
    <property type="match status" value="1"/>
</dbReference>
<dbReference type="Gene3D" id="3.40.50.2000">
    <property type="entry name" value="Glycogen Phosphorylase B"/>
    <property type="match status" value="2"/>
</dbReference>